<accession>A0A2G8K5M0</accession>
<gene>
    <name evidence="1" type="ORF">BSL78_19827</name>
</gene>
<dbReference type="EMBL" id="MRZV01000860">
    <property type="protein sequence ID" value="PIK43310.1"/>
    <property type="molecule type" value="Genomic_DNA"/>
</dbReference>
<evidence type="ECO:0000313" key="1">
    <source>
        <dbReference type="EMBL" id="PIK43310.1"/>
    </source>
</evidence>
<dbReference type="Pfam" id="PF07801">
    <property type="entry name" value="DUF1647"/>
    <property type="match status" value="1"/>
</dbReference>
<dbReference type="Proteomes" id="UP000230750">
    <property type="component" value="Unassembled WGS sequence"/>
</dbReference>
<proteinExistence type="predicted"/>
<dbReference type="PANTHER" id="PTHR31389:SF4">
    <property type="entry name" value="LD39211P"/>
    <property type="match status" value="1"/>
</dbReference>
<keyword evidence="2" id="KW-1185">Reference proteome</keyword>
<name>A0A2G8K5M0_STIJA</name>
<dbReference type="PANTHER" id="PTHR31389">
    <property type="entry name" value="LD39211P"/>
    <property type="match status" value="1"/>
</dbReference>
<dbReference type="AlphaFoldDB" id="A0A2G8K5M0"/>
<evidence type="ECO:0000313" key="2">
    <source>
        <dbReference type="Proteomes" id="UP000230750"/>
    </source>
</evidence>
<dbReference type="InterPro" id="IPR012444">
    <property type="entry name" value="DUF1647"/>
</dbReference>
<sequence length="320" mass="36884">MALPRPCNTYIDGHHELNNNNVIEPFDNSTESQQLMNNKSHAPSLGYIDLDERIPDVDHIYDKLVIVTAFSQNHFMEAKGIIGTAQRQMPSKKIVVYDLGLNGETKEAVQSYCNVELRPFPFAKYPKFVSNLHVFSWKPIIIKATLNEFGAIYWGDAAVRFKKSLKELIPYANNHHGYMSLMHSFDPKVHSPIRHQYYYTNKGMFEFLGINRTMYYQEHNASPHPTANRQLFINSTTLQTNIVQPLFECAMQYDCISPNGSKVGTHRFDASALALIIYQNLKYEWTPDNNDNNKFNEVIGMERSNGSKYKPRTCNEETRL</sequence>
<protein>
    <submittedName>
        <fullName evidence="1">Uncharacterized protein</fullName>
    </submittedName>
</protein>
<comment type="caution">
    <text evidence="1">The sequence shown here is derived from an EMBL/GenBank/DDBJ whole genome shotgun (WGS) entry which is preliminary data.</text>
</comment>
<dbReference type="STRING" id="307972.A0A2G8K5M0"/>
<organism evidence="1 2">
    <name type="scientific">Stichopus japonicus</name>
    <name type="common">Sea cucumber</name>
    <dbReference type="NCBI Taxonomy" id="307972"/>
    <lineage>
        <taxon>Eukaryota</taxon>
        <taxon>Metazoa</taxon>
        <taxon>Echinodermata</taxon>
        <taxon>Eleutherozoa</taxon>
        <taxon>Echinozoa</taxon>
        <taxon>Holothuroidea</taxon>
        <taxon>Aspidochirotacea</taxon>
        <taxon>Aspidochirotida</taxon>
        <taxon>Stichopodidae</taxon>
        <taxon>Apostichopus</taxon>
    </lineage>
</organism>
<reference evidence="1 2" key="1">
    <citation type="journal article" date="2017" name="PLoS Biol.">
        <title>The sea cucumber genome provides insights into morphological evolution and visceral regeneration.</title>
        <authorList>
            <person name="Zhang X."/>
            <person name="Sun L."/>
            <person name="Yuan J."/>
            <person name="Sun Y."/>
            <person name="Gao Y."/>
            <person name="Zhang L."/>
            <person name="Li S."/>
            <person name="Dai H."/>
            <person name="Hamel J.F."/>
            <person name="Liu C."/>
            <person name="Yu Y."/>
            <person name="Liu S."/>
            <person name="Lin W."/>
            <person name="Guo K."/>
            <person name="Jin S."/>
            <person name="Xu P."/>
            <person name="Storey K.B."/>
            <person name="Huan P."/>
            <person name="Zhang T."/>
            <person name="Zhou Y."/>
            <person name="Zhang J."/>
            <person name="Lin C."/>
            <person name="Li X."/>
            <person name="Xing L."/>
            <person name="Huo D."/>
            <person name="Sun M."/>
            <person name="Wang L."/>
            <person name="Mercier A."/>
            <person name="Li F."/>
            <person name="Yang H."/>
            <person name="Xiang J."/>
        </authorList>
    </citation>
    <scope>NUCLEOTIDE SEQUENCE [LARGE SCALE GENOMIC DNA]</scope>
    <source>
        <strain evidence="1">Shaxun</strain>
        <tissue evidence="1">Muscle</tissue>
    </source>
</reference>
<dbReference type="OrthoDB" id="10053392at2759"/>